<evidence type="ECO:0000256" key="3">
    <source>
        <dbReference type="ARBA" id="ARBA00022989"/>
    </source>
</evidence>
<sequence length="75" mass="8592">MIGVSILMGGVYPEIVQRAIVLPNEGTKERPYILNNIEATRLAYGLDKIREEEFPVKEEIGFEDIEKNDETIRNI</sequence>
<dbReference type="GO" id="GO:0016020">
    <property type="term" value="C:membrane"/>
    <property type="evidence" value="ECO:0007669"/>
    <property type="project" value="InterPro"/>
</dbReference>
<accession>X1CXS2</accession>
<dbReference type="EMBL" id="BART01039372">
    <property type="protein sequence ID" value="GAH13301.1"/>
    <property type="molecule type" value="Genomic_DNA"/>
</dbReference>
<evidence type="ECO:0000256" key="1">
    <source>
        <dbReference type="ARBA" id="ARBA00022475"/>
    </source>
</evidence>
<dbReference type="AlphaFoldDB" id="X1CXS2"/>
<proteinExistence type="predicted"/>
<evidence type="ECO:0000256" key="2">
    <source>
        <dbReference type="ARBA" id="ARBA00022692"/>
    </source>
</evidence>
<name>X1CXS2_9ZZZZ</name>
<feature type="non-terminal residue" evidence="5">
    <location>
        <position position="75"/>
    </location>
</feature>
<dbReference type="PANTHER" id="PTHR39344">
    <property type="entry name" value="UPF0182 PROTEIN SLL1060"/>
    <property type="match status" value="1"/>
</dbReference>
<reference evidence="5" key="1">
    <citation type="journal article" date="2014" name="Front. Microbiol.">
        <title>High frequency of phylogenetically diverse reductive dehalogenase-homologous genes in deep subseafloor sedimentary metagenomes.</title>
        <authorList>
            <person name="Kawai M."/>
            <person name="Futagami T."/>
            <person name="Toyoda A."/>
            <person name="Takaki Y."/>
            <person name="Nishi S."/>
            <person name="Hori S."/>
            <person name="Arai W."/>
            <person name="Tsubouchi T."/>
            <person name="Morono Y."/>
            <person name="Uchiyama I."/>
            <person name="Ito T."/>
            <person name="Fujiyama A."/>
            <person name="Inagaki F."/>
            <person name="Takami H."/>
        </authorList>
    </citation>
    <scope>NUCLEOTIDE SEQUENCE</scope>
    <source>
        <strain evidence="5">Expedition CK06-06</strain>
    </source>
</reference>
<keyword evidence="4" id="KW-0472">Membrane</keyword>
<keyword evidence="3" id="KW-1133">Transmembrane helix</keyword>
<dbReference type="Pfam" id="PF03699">
    <property type="entry name" value="UPF0182"/>
    <property type="match status" value="1"/>
</dbReference>
<evidence type="ECO:0000256" key="4">
    <source>
        <dbReference type="ARBA" id="ARBA00023136"/>
    </source>
</evidence>
<comment type="caution">
    <text evidence="5">The sequence shown here is derived from an EMBL/GenBank/DDBJ whole genome shotgun (WGS) entry which is preliminary data.</text>
</comment>
<evidence type="ECO:0000313" key="5">
    <source>
        <dbReference type="EMBL" id="GAH13301.1"/>
    </source>
</evidence>
<dbReference type="InterPro" id="IPR005372">
    <property type="entry name" value="UPF0182"/>
</dbReference>
<dbReference type="GO" id="GO:0005576">
    <property type="term" value="C:extracellular region"/>
    <property type="evidence" value="ECO:0007669"/>
    <property type="project" value="TreeGrafter"/>
</dbReference>
<protein>
    <submittedName>
        <fullName evidence="5">Uncharacterized protein</fullName>
    </submittedName>
</protein>
<gene>
    <name evidence="5" type="ORF">S01H4_64749</name>
</gene>
<keyword evidence="2" id="KW-0812">Transmembrane</keyword>
<keyword evidence="1" id="KW-1003">Cell membrane</keyword>
<dbReference type="PANTHER" id="PTHR39344:SF1">
    <property type="entry name" value="UPF0182 PROTEIN SLL1060"/>
    <property type="match status" value="1"/>
</dbReference>
<organism evidence="5">
    <name type="scientific">marine sediment metagenome</name>
    <dbReference type="NCBI Taxonomy" id="412755"/>
    <lineage>
        <taxon>unclassified sequences</taxon>
        <taxon>metagenomes</taxon>
        <taxon>ecological metagenomes</taxon>
    </lineage>
</organism>